<dbReference type="AlphaFoldDB" id="A0AAN9TLV2"/>
<dbReference type="Proteomes" id="UP001367676">
    <property type="component" value="Unassembled WGS sequence"/>
</dbReference>
<protein>
    <recommendedName>
        <fullName evidence="3">Ig-like domain-containing protein</fullName>
    </recommendedName>
</protein>
<organism evidence="1 2">
    <name type="scientific">Parthenolecanium corni</name>
    <dbReference type="NCBI Taxonomy" id="536013"/>
    <lineage>
        <taxon>Eukaryota</taxon>
        <taxon>Metazoa</taxon>
        <taxon>Ecdysozoa</taxon>
        <taxon>Arthropoda</taxon>
        <taxon>Hexapoda</taxon>
        <taxon>Insecta</taxon>
        <taxon>Pterygota</taxon>
        <taxon>Neoptera</taxon>
        <taxon>Paraneoptera</taxon>
        <taxon>Hemiptera</taxon>
        <taxon>Sternorrhyncha</taxon>
        <taxon>Coccoidea</taxon>
        <taxon>Coccidae</taxon>
        <taxon>Parthenolecanium</taxon>
    </lineage>
</organism>
<evidence type="ECO:0000313" key="2">
    <source>
        <dbReference type="Proteomes" id="UP001367676"/>
    </source>
</evidence>
<evidence type="ECO:0000313" key="1">
    <source>
        <dbReference type="EMBL" id="KAK7597703.1"/>
    </source>
</evidence>
<keyword evidence="2" id="KW-1185">Reference proteome</keyword>
<evidence type="ECO:0008006" key="3">
    <source>
        <dbReference type="Google" id="ProtNLM"/>
    </source>
</evidence>
<proteinExistence type="predicted"/>
<accession>A0AAN9TLV2</accession>
<sequence>MQVTLVFSVTQVTASHVETHLVAAETPIPEFDMNSSVPISVYKGKYEWAGDPVLGDCSLIIKNAIADYDDGEWECQVTPSDFTTQDALTSQPIRLVVRGK</sequence>
<reference evidence="1 2" key="1">
    <citation type="submission" date="2024-03" db="EMBL/GenBank/DDBJ databases">
        <title>Adaptation during the transition from Ophiocordyceps entomopathogen to insect associate is accompanied by gene loss and intensified selection.</title>
        <authorList>
            <person name="Ward C.M."/>
            <person name="Onetto C.A."/>
            <person name="Borneman A.R."/>
        </authorList>
    </citation>
    <scope>NUCLEOTIDE SEQUENCE [LARGE SCALE GENOMIC DNA]</scope>
    <source>
        <strain evidence="1">AWRI1</strain>
        <tissue evidence="1">Single Adult Female</tissue>
    </source>
</reference>
<dbReference type="EMBL" id="JBBCAQ010000017">
    <property type="protein sequence ID" value="KAK7597703.1"/>
    <property type="molecule type" value="Genomic_DNA"/>
</dbReference>
<name>A0AAN9TLV2_9HEMI</name>
<dbReference type="InterPro" id="IPR013783">
    <property type="entry name" value="Ig-like_fold"/>
</dbReference>
<gene>
    <name evidence="1" type="ORF">V9T40_009928</name>
</gene>
<dbReference type="Gene3D" id="2.60.40.10">
    <property type="entry name" value="Immunoglobulins"/>
    <property type="match status" value="1"/>
</dbReference>
<comment type="caution">
    <text evidence="1">The sequence shown here is derived from an EMBL/GenBank/DDBJ whole genome shotgun (WGS) entry which is preliminary data.</text>
</comment>